<gene>
    <name evidence="2" type="ORF">LCGC14_2598310</name>
</gene>
<organism evidence="2">
    <name type="scientific">marine sediment metagenome</name>
    <dbReference type="NCBI Taxonomy" id="412755"/>
    <lineage>
        <taxon>unclassified sequences</taxon>
        <taxon>metagenomes</taxon>
        <taxon>ecological metagenomes</taxon>
    </lineage>
</organism>
<keyword evidence="1" id="KW-0175">Coiled coil</keyword>
<protein>
    <recommendedName>
        <fullName evidence="3">Deoxycytidine triphosphate deaminase</fullName>
    </recommendedName>
</protein>
<dbReference type="EMBL" id="LAZR01043803">
    <property type="protein sequence ID" value="KKL06209.1"/>
    <property type="molecule type" value="Genomic_DNA"/>
</dbReference>
<dbReference type="AlphaFoldDB" id="A0A0F9A9L2"/>
<evidence type="ECO:0000256" key="1">
    <source>
        <dbReference type="SAM" id="Coils"/>
    </source>
</evidence>
<evidence type="ECO:0008006" key="3">
    <source>
        <dbReference type="Google" id="ProtNLM"/>
    </source>
</evidence>
<evidence type="ECO:0000313" key="2">
    <source>
        <dbReference type="EMBL" id="KKL06209.1"/>
    </source>
</evidence>
<sequence length="152" mass="17357">MAVSFIPGSESIHRIKNFIHKDTQTGEDKVYLTVKQIYSLDKKGSLDFGGSELNLAERKPLLPKKKLTEDKYGWWNLNQGTYLVQFNEQIELEEKEIAILESQEELLQNGCFHPVRIITAKEKLSFIPLNVGSQGIDIKQNARISALKIVNR</sequence>
<reference evidence="2" key="1">
    <citation type="journal article" date="2015" name="Nature">
        <title>Complex archaea that bridge the gap between prokaryotes and eukaryotes.</title>
        <authorList>
            <person name="Spang A."/>
            <person name="Saw J.H."/>
            <person name="Jorgensen S.L."/>
            <person name="Zaremba-Niedzwiedzka K."/>
            <person name="Martijn J."/>
            <person name="Lind A.E."/>
            <person name="van Eijk R."/>
            <person name="Schleper C."/>
            <person name="Guy L."/>
            <person name="Ettema T.J."/>
        </authorList>
    </citation>
    <scope>NUCLEOTIDE SEQUENCE</scope>
</reference>
<name>A0A0F9A9L2_9ZZZZ</name>
<accession>A0A0F9A9L2</accession>
<comment type="caution">
    <text evidence="2">The sequence shown here is derived from an EMBL/GenBank/DDBJ whole genome shotgun (WGS) entry which is preliminary data.</text>
</comment>
<proteinExistence type="predicted"/>
<feature type="coiled-coil region" evidence="1">
    <location>
        <begin position="83"/>
        <end position="110"/>
    </location>
</feature>